<evidence type="ECO:0000259" key="4">
    <source>
        <dbReference type="Pfam" id="PF02558"/>
    </source>
</evidence>
<dbReference type="SUPFAM" id="SSF51735">
    <property type="entry name" value="NAD(P)-binding Rossmann-fold domains"/>
    <property type="match status" value="1"/>
</dbReference>
<accession>A0AAE0MIC9</accession>
<dbReference type="FunFam" id="3.40.50.720:FF:000609">
    <property type="entry name" value="2-dehydropantoate 2-reductase"/>
    <property type="match status" value="1"/>
</dbReference>
<proteinExistence type="inferred from homology"/>
<feature type="domain" description="Ketopantoate reductase C-terminal" evidence="5">
    <location>
        <begin position="237"/>
        <end position="358"/>
    </location>
</feature>
<dbReference type="GO" id="GO:0005737">
    <property type="term" value="C:cytoplasm"/>
    <property type="evidence" value="ECO:0007669"/>
    <property type="project" value="TreeGrafter"/>
</dbReference>
<evidence type="ECO:0000259" key="5">
    <source>
        <dbReference type="Pfam" id="PF08546"/>
    </source>
</evidence>
<dbReference type="InterPro" id="IPR013328">
    <property type="entry name" value="6PGD_dom2"/>
</dbReference>
<dbReference type="InterPro" id="IPR013332">
    <property type="entry name" value="KPR_N"/>
</dbReference>
<evidence type="ECO:0000256" key="2">
    <source>
        <dbReference type="ARBA" id="ARBA00022857"/>
    </source>
</evidence>
<dbReference type="Gene3D" id="1.10.1040.10">
    <property type="entry name" value="N-(1-d-carboxylethyl)-l-norvaline Dehydrogenase, domain 2"/>
    <property type="match status" value="1"/>
</dbReference>
<dbReference type="InterPro" id="IPR013752">
    <property type="entry name" value="KPA_reductase"/>
</dbReference>
<dbReference type="InterPro" id="IPR003710">
    <property type="entry name" value="ApbA"/>
</dbReference>
<evidence type="ECO:0000313" key="7">
    <source>
        <dbReference type="Proteomes" id="UP001286456"/>
    </source>
</evidence>
<dbReference type="PANTHER" id="PTHR21708:SF26">
    <property type="entry name" value="2-DEHYDROPANTOATE 2-REDUCTASE"/>
    <property type="match status" value="1"/>
</dbReference>
<reference evidence="6" key="1">
    <citation type="journal article" date="2023" name="Mol. Phylogenet. Evol.">
        <title>Genome-scale phylogeny and comparative genomics of the fungal order Sordariales.</title>
        <authorList>
            <person name="Hensen N."/>
            <person name="Bonometti L."/>
            <person name="Westerberg I."/>
            <person name="Brannstrom I.O."/>
            <person name="Guillou S."/>
            <person name="Cros-Aarteil S."/>
            <person name="Calhoun S."/>
            <person name="Haridas S."/>
            <person name="Kuo A."/>
            <person name="Mondo S."/>
            <person name="Pangilinan J."/>
            <person name="Riley R."/>
            <person name="LaButti K."/>
            <person name="Andreopoulos B."/>
            <person name="Lipzen A."/>
            <person name="Chen C."/>
            <person name="Yan M."/>
            <person name="Daum C."/>
            <person name="Ng V."/>
            <person name="Clum A."/>
            <person name="Steindorff A."/>
            <person name="Ohm R.A."/>
            <person name="Martin F."/>
            <person name="Silar P."/>
            <person name="Natvig D.O."/>
            <person name="Lalanne C."/>
            <person name="Gautier V."/>
            <person name="Ament-Velasquez S.L."/>
            <person name="Kruys A."/>
            <person name="Hutchinson M.I."/>
            <person name="Powell A.J."/>
            <person name="Barry K."/>
            <person name="Miller A.N."/>
            <person name="Grigoriev I.V."/>
            <person name="Debuchy R."/>
            <person name="Gladieux P."/>
            <person name="Hiltunen Thoren M."/>
            <person name="Johannesson H."/>
        </authorList>
    </citation>
    <scope>NUCLEOTIDE SEQUENCE</scope>
    <source>
        <strain evidence="6">SMH4131-1</strain>
    </source>
</reference>
<name>A0AAE0MIC9_9PEZI</name>
<feature type="domain" description="Ketopantoate reductase N-terminal" evidence="4">
    <location>
        <begin position="26"/>
        <end position="185"/>
    </location>
</feature>
<organism evidence="6 7">
    <name type="scientific">Cercophora scortea</name>
    <dbReference type="NCBI Taxonomy" id="314031"/>
    <lineage>
        <taxon>Eukaryota</taxon>
        <taxon>Fungi</taxon>
        <taxon>Dikarya</taxon>
        <taxon>Ascomycota</taxon>
        <taxon>Pezizomycotina</taxon>
        <taxon>Sordariomycetes</taxon>
        <taxon>Sordariomycetidae</taxon>
        <taxon>Sordariales</taxon>
        <taxon>Lasiosphaeriaceae</taxon>
        <taxon>Cercophora</taxon>
    </lineage>
</organism>
<dbReference type="Pfam" id="PF02558">
    <property type="entry name" value="ApbA"/>
    <property type="match status" value="1"/>
</dbReference>
<dbReference type="GO" id="GO:0015940">
    <property type="term" value="P:pantothenate biosynthetic process"/>
    <property type="evidence" value="ECO:0007669"/>
    <property type="project" value="InterPro"/>
</dbReference>
<keyword evidence="2" id="KW-0521">NADP</keyword>
<dbReference type="EMBL" id="JAUEPO010000002">
    <property type="protein sequence ID" value="KAK3332164.1"/>
    <property type="molecule type" value="Genomic_DNA"/>
</dbReference>
<dbReference type="Gene3D" id="3.40.50.720">
    <property type="entry name" value="NAD(P)-binding Rossmann-like Domain"/>
    <property type="match status" value="1"/>
</dbReference>
<comment type="similarity">
    <text evidence="1">Belongs to the ketopantoate reductase family.</text>
</comment>
<dbReference type="GO" id="GO:0008677">
    <property type="term" value="F:2-dehydropantoate 2-reductase activity"/>
    <property type="evidence" value="ECO:0007669"/>
    <property type="project" value="InterPro"/>
</dbReference>
<gene>
    <name evidence="6" type="ORF">B0T19DRAFT_397953</name>
</gene>
<dbReference type="SUPFAM" id="SSF48179">
    <property type="entry name" value="6-phosphogluconate dehydrogenase C-terminal domain-like"/>
    <property type="match status" value="1"/>
</dbReference>
<dbReference type="Pfam" id="PF08546">
    <property type="entry name" value="ApbA_C"/>
    <property type="match status" value="1"/>
</dbReference>
<dbReference type="FunFam" id="1.10.1040.10:FF:000017">
    <property type="entry name" value="2-dehydropantoate 2-reductase"/>
    <property type="match status" value="1"/>
</dbReference>
<protein>
    <submittedName>
        <fullName evidence="6">Ketopantoate reductase PanE/ApbA-domain-containing protein</fullName>
    </submittedName>
</protein>
<keyword evidence="7" id="KW-1185">Reference proteome</keyword>
<evidence type="ECO:0000256" key="3">
    <source>
        <dbReference type="ARBA" id="ARBA00023002"/>
    </source>
</evidence>
<comment type="caution">
    <text evidence="6">The sequence shown here is derived from an EMBL/GenBank/DDBJ whole genome shotgun (WGS) entry which is preliminary data.</text>
</comment>
<dbReference type="AlphaFoldDB" id="A0AAE0MIC9"/>
<dbReference type="InterPro" id="IPR008927">
    <property type="entry name" value="6-PGluconate_DH-like_C_sf"/>
</dbReference>
<dbReference type="Proteomes" id="UP001286456">
    <property type="component" value="Unassembled WGS sequence"/>
</dbReference>
<sequence>MHQPPKSGSDPKRQDEANVRDSPVHIVFVGAGAVGCFYASRLHHPTHNVFTSLIARSNYSALTASGVTLQTHTFGNYTFTPHAVFPSVAAAAVSPDPGPRPWDYVIVTTKALPDLTDDAALIAPLISPRTTIVLIQNGVGVEAPYRARFPHTPIISAVTVVSAEQTSPGTVRQNRWTRIHLGPYSNSASFSGSGGADGDAELETRGRDAADRLGDYWTRLGGIRDVEVSDEIGLQIVRWHKLCINAAFNPSAVLAGGRGNADMVSDERGELRVHLAGVMREIWDAMPRILGRPFPEGLAGPEKIIKSTERNVGSRPSMLLDWEAGRHLELEVILGNPVRIARGRGVELPRMQAMYALLGSAVGVREREREREREKEGKAKL</sequence>
<dbReference type="NCBIfam" id="TIGR00745">
    <property type="entry name" value="apbA_panE"/>
    <property type="match status" value="1"/>
</dbReference>
<dbReference type="PANTHER" id="PTHR21708">
    <property type="entry name" value="PROBABLE 2-DEHYDROPANTOATE 2-REDUCTASE"/>
    <property type="match status" value="1"/>
</dbReference>
<dbReference type="InterPro" id="IPR036291">
    <property type="entry name" value="NAD(P)-bd_dom_sf"/>
</dbReference>
<evidence type="ECO:0000313" key="6">
    <source>
        <dbReference type="EMBL" id="KAK3332164.1"/>
    </source>
</evidence>
<evidence type="ECO:0000256" key="1">
    <source>
        <dbReference type="ARBA" id="ARBA00007870"/>
    </source>
</evidence>
<reference evidence="6" key="2">
    <citation type="submission" date="2023-06" db="EMBL/GenBank/DDBJ databases">
        <authorList>
            <consortium name="Lawrence Berkeley National Laboratory"/>
            <person name="Haridas S."/>
            <person name="Hensen N."/>
            <person name="Bonometti L."/>
            <person name="Westerberg I."/>
            <person name="Brannstrom I.O."/>
            <person name="Guillou S."/>
            <person name="Cros-Aarteil S."/>
            <person name="Calhoun S."/>
            <person name="Kuo A."/>
            <person name="Mondo S."/>
            <person name="Pangilinan J."/>
            <person name="Riley R."/>
            <person name="Labutti K."/>
            <person name="Andreopoulos B."/>
            <person name="Lipzen A."/>
            <person name="Chen C."/>
            <person name="Yanf M."/>
            <person name="Daum C."/>
            <person name="Ng V."/>
            <person name="Clum A."/>
            <person name="Steindorff A."/>
            <person name="Ohm R."/>
            <person name="Martin F."/>
            <person name="Silar P."/>
            <person name="Natvig D."/>
            <person name="Lalanne C."/>
            <person name="Gautier V."/>
            <person name="Ament-Velasquez S.L."/>
            <person name="Kruys A."/>
            <person name="Hutchinson M.I."/>
            <person name="Powell A.J."/>
            <person name="Barry K."/>
            <person name="Miller A.N."/>
            <person name="Grigoriev I.V."/>
            <person name="Debuchy R."/>
            <person name="Gladieux P."/>
            <person name="Thoren M.H."/>
            <person name="Johannesson H."/>
        </authorList>
    </citation>
    <scope>NUCLEOTIDE SEQUENCE</scope>
    <source>
        <strain evidence="6">SMH4131-1</strain>
    </source>
</reference>
<dbReference type="InterPro" id="IPR051402">
    <property type="entry name" value="KPR-Related"/>
</dbReference>
<keyword evidence="3" id="KW-0560">Oxidoreductase</keyword>